<accession>A0A8T0GEW3</accession>
<organism evidence="2 3">
    <name type="scientific">Ceratodon purpureus</name>
    <name type="common">Fire moss</name>
    <name type="synonym">Dicranum purpureum</name>
    <dbReference type="NCBI Taxonomy" id="3225"/>
    <lineage>
        <taxon>Eukaryota</taxon>
        <taxon>Viridiplantae</taxon>
        <taxon>Streptophyta</taxon>
        <taxon>Embryophyta</taxon>
        <taxon>Bryophyta</taxon>
        <taxon>Bryophytina</taxon>
        <taxon>Bryopsida</taxon>
        <taxon>Dicranidae</taxon>
        <taxon>Pseudoditrichales</taxon>
        <taxon>Ditrichaceae</taxon>
        <taxon>Ceratodon</taxon>
    </lineage>
</organism>
<reference evidence="2 3" key="1">
    <citation type="submission" date="2020-06" db="EMBL/GenBank/DDBJ databases">
        <title>WGS assembly of Ceratodon purpureus strain R40.</title>
        <authorList>
            <person name="Carey S.B."/>
            <person name="Jenkins J."/>
            <person name="Shu S."/>
            <person name="Lovell J.T."/>
            <person name="Sreedasyam A."/>
            <person name="Maumus F."/>
            <person name="Tiley G.P."/>
            <person name="Fernandez-Pozo N."/>
            <person name="Barry K."/>
            <person name="Chen C."/>
            <person name="Wang M."/>
            <person name="Lipzen A."/>
            <person name="Daum C."/>
            <person name="Saski C.A."/>
            <person name="Payton A.C."/>
            <person name="Mcbreen J.C."/>
            <person name="Conrad R.E."/>
            <person name="Kollar L.M."/>
            <person name="Olsson S."/>
            <person name="Huttunen S."/>
            <person name="Landis J.B."/>
            <person name="Wickett N.J."/>
            <person name="Johnson M.G."/>
            <person name="Rensing S.A."/>
            <person name="Grimwood J."/>
            <person name="Schmutz J."/>
            <person name="Mcdaniel S.F."/>
        </authorList>
    </citation>
    <scope>NUCLEOTIDE SEQUENCE [LARGE SCALE GENOMIC DNA]</scope>
    <source>
        <strain evidence="2 3">R40</strain>
    </source>
</reference>
<feature type="signal peptide" evidence="1">
    <location>
        <begin position="1"/>
        <end position="21"/>
    </location>
</feature>
<gene>
    <name evidence="2" type="ORF">KC19_11G110900</name>
</gene>
<name>A0A8T0GEW3_CERPU</name>
<evidence type="ECO:0000256" key="1">
    <source>
        <dbReference type="SAM" id="SignalP"/>
    </source>
</evidence>
<evidence type="ECO:0008006" key="4">
    <source>
        <dbReference type="Google" id="ProtNLM"/>
    </source>
</evidence>
<keyword evidence="3" id="KW-1185">Reference proteome</keyword>
<feature type="chain" id="PRO_5035755965" description="Secreted protein" evidence="1">
    <location>
        <begin position="22"/>
        <end position="86"/>
    </location>
</feature>
<sequence>MSIQQCGFFFFFPRLQTFVVAGGCKHCCISTSAAWGQTKGRLEGTEAERSLHLPDHRFGNVRPLFQSDLFGILCRSSLFFLSSSSE</sequence>
<comment type="caution">
    <text evidence="2">The sequence shown here is derived from an EMBL/GenBank/DDBJ whole genome shotgun (WGS) entry which is preliminary data.</text>
</comment>
<evidence type="ECO:0000313" key="3">
    <source>
        <dbReference type="Proteomes" id="UP000822688"/>
    </source>
</evidence>
<proteinExistence type="predicted"/>
<evidence type="ECO:0000313" key="2">
    <source>
        <dbReference type="EMBL" id="KAG0557215.1"/>
    </source>
</evidence>
<keyword evidence="1" id="KW-0732">Signal</keyword>
<protein>
    <recommendedName>
        <fullName evidence="4">Secreted protein</fullName>
    </recommendedName>
</protein>
<dbReference type="EMBL" id="CM026432">
    <property type="protein sequence ID" value="KAG0557215.1"/>
    <property type="molecule type" value="Genomic_DNA"/>
</dbReference>
<dbReference type="Proteomes" id="UP000822688">
    <property type="component" value="Chromosome 11"/>
</dbReference>
<dbReference type="AlphaFoldDB" id="A0A8T0GEW3"/>